<evidence type="ECO:0000256" key="2">
    <source>
        <dbReference type="ARBA" id="ARBA00023180"/>
    </source>
</evidence>
<evidence type="ECO:0000256" key="3">
    <source>
        <dbReference type="SAM" id="SignalP"/>
    </source>
</evidence>
<keyword evidence="4" id="KW-1185">Reference proteome</keyword>
<dbReference type="Proteomes" id="UP000492821">
    <property type="component" value="Unassembled WGS sequence"/>
</dbReference>
<evidence type="ECO:0000313" key="5">
    <source>
        <dbReference type="WBParaSite" id="Pan_g5556.t2"/>
    </source>
</evidence>
<name>A0A7E5A004_PANRE</name>
<proteinExistence type="inferred from homology"/>
<dbReference type="AlphaFoldDB" id="A0A7E5A004"/>
<dbReference type="InterPro" id="IPR004911">
    <property type="entry name" value="Interferon-induced_GILT"/>
</dbReference>
<reference evidence="5" key="2">
    <citation type="submission" date="2020-10" db="UniProtKB">
        <authorList>
            <consortium name="WormBaseParasite"/>
        </authorList>
    </citation>
    <scope>IDENTIFICATION</scope>
</reference>
<dbReference type="WBParaSite" id="Pan_g5556.t2">
    <property type="protein sequence ID" value="Pan_g5556.t2"/>
    <property type="gene ID" value="Pan_g5556"/>
</dbReference>
<dbReference type="Pfam" id="PF03227">
    <property type="entry name" value="GILT"/>
    <property type="match status" value="1"/>
</dbReference>
<feature type="chain" id="PRO_5028907169" evidence="3">
    <location>
        <begin position="24"/>
        <end position="193"/>
    </location>
</feature>
<dbReference type="PANTHER" id="PTHR13234:SF14">
    <property type="entry name" value="GAMMA INTERFERON INDUCIBLE LYSOSOMAL THIOL REDUCTASE"/>
    <property type="match status" value="1"/>
</dbReference>
<sequence length="193" mass="21942">MATSTATLLFACIAVSLFTYSNGQQVNVTIFTESQCPFCTRLLREQVWPFHATRPGIANIQIVPFGKGNCELAYENRLSCTCMHGQTECDLNRLQNCAISYFPKKHLGLVTCIQGLKTLDEAVERCLARLSPRTQQRLIQCASTQTGEVLNYYSMLNTHRAGIRIWPTAYVNGQFFDRSYPLEQEICRHTDWC</sequence>
<keyword evidence="3" id="KW-0732">Signal</keyword>
<evidence type="ECO:0000256" key="1">
    <source>
        <dbReference type="ARBA" id="ARBA00005679"/>
    </source>
</evidence>
<feature type="signal peptide" evidence="3">
    <location>
        <begin position="1"/>
        <end position="23"/>
    </location>
</feature>
<protein>
    <submittedName>
        <fullName evidence="5">Gamma interferon inducible lysosomal thiol reductase</fullName>
    </submittedName>
</protein>
<dbReference type="PANTHER" id="PTHR13234">
    <property type="entry name" value="GAMMA-INTERFERON INDUCIBLE LYSOSOMAL THIOL REDUCTASE GILT"/>
    <property type="match status" value="1"/>
</dbReference>
<evidence type="ECO:0000313" key="4">
    <source>
        <dbReference type="Proteomes" id="UP000492821"/>
    </source>
</evidence>
<dbReference type="GO" id="GO:0016671">
    <property type="term" value="F:oxidoreductase activity, acting on a sulfur group of donors, disulfide as acceptor"/>
    <property type="evidence" value="ECO:0007669"/>
    <property type="project" value="InterPro"/>
</dbReference>
<accession>A0A7E5A004</accession>
<comment type="similarity">
    <text evidence="1">Belongs to the GILT family.</text>
</comment>
<reference evidence="4" key="1">
    <citation type="journal article" date="2013" name="Genetics">
        <title>The draft genome and transcriptome of Panagrellus redivivus are shaped by the harsh demands of a free-living lifestyle.</title>
        <authorList>
            <person name="Srinivasan J."/>
            <person name="Dillman A.R."/>
            <person name="Macchietto M.G."/>
            <person name="Heikkinen L."/>
            <person name="Lakso M."/>
            <person name="Fracchia K.M."/>
            <person name="Antoshechkin I."/>
            <person name="Mortazavi A."/>
            <person name="Wong G."/>
            <person name="Sternberg P.W."/>
        </authorList>
    </citation>
    <scope>NUCLEOTIDE SEQUENCE [LARGE SCALE GENOMIC DNA]</scope>
    <source>
        <strain evidence="4">MT8872</strain>
    </source>
</reference>
<keyword evidence="2" id="KW-0325">Glycoprotein</keyword>
<organism evidence="4 5">
    <name type="scientific">Panagrellus redivivus</name>
    <name type="common">Microworm</name>
    <dbReference type="NCBI Taxonomy" id="6233"/>
    <lineage>
        <taxon>Eukaryota</taxon>
        <taxon>Metazoa</taxon>
        <taxon>Ecdysozoa</taxon>
        <taxon>Nematoda</taxon>
        <taxon>Chromadorea</taxon>
        <taxon>Rhabditida</taxon>
        <taxon>Tylenchina</taxon>
        <taxon>Panagrolaimomorpha</taxon>
        <taxon>Panagrolaimoidea</taxon>
        <taxon>Panagrolaimidae</taxon>
        <taxon>Panagrellus</taxon>
    </lineage>
</organism>